<protein>
    <recommendedName>
        <fullName evidence="3">Tim44-like domain-containing protein</fullName>
    </recommendedName>
</protein>
<dbReference type="SMART" id="SM00978">
    <property type="entry name" value="Tim44"/>
    <property type="match status" value="1"/>
</dbReference>
<feature type="compositionally biased region" description="Polar residues" evidence="1">
    <location>
        <begin position="167"/>
        <end position="179"/>
    </location>
</feature>
<reference evidence="4 5" key="1">
    <citation type="submission" date="2015-03" db="EMBL/GenBank/DDBJ databases">
        <title>Draft Genome Sequence of Burkholderia andropogonis type strain ICMP2807, isolated from Sorghum bicolor.</title>
        <authorList>
            <person name="Lopes-Santos L."/>
            <person name="Castro D.B."/>
            <person name="Ottoboni L.M."/>
            <person name="Park D."/>
            <person name="Weirc B.S."/>
            <person name="Destefano S.A."/>
        </authorList>
    </citation>
    <scope>NUCLEOTIDE SEQUENCE [LARGE SCALE GENOMIC DNA]</scope>
    <source>
        <strain evidence="4 5">ICMP2807</strain>
    </source>
</reference>
<organism evidence="4 5">
    <name type="scientific">Robbsia andropogonis</name>
    <dbReference type="NCBI Taxonomy" id="28092"/>
    <lineage>
        <taxon>Bacteria</taxon>
        <taxon>Pseudomonadati</taxon>
        <taxon>Pseudomonadota</taxon>
        <taxon>Betaproteobacteria</taxon>
        <taxon>Burkholderiales</taxon>
        <taxon>Burkholderiaceae</taxon>
        <taxon>Robbsia</taxon>
    </lineage>
</organism>
<dbReference type="Gene3D" id="3.10.450.240">
    <property type="match status" value="1"/>
</dbReference>
<evidence type="ECO:0000259" key="3">
    <source>
        <dbReference type="SMART" id="SM00978"/>
    </source>
</evidence>
<keyword evidence="2" id="KW-1133">Transmembrane helix</keyword>
<dbReference type="Proteomes" id="UP000033618">
    <property type="component" value="Unassembled WGS sequence"/>
</dbReference>
<dbReference type="AlphaFoldDB" id="A0A0F5K617"/>
<feature type="region of interest" description="Disordered" evidence="1">
    <location>
        <begin position="29"/>
        <end position="73"/>
    </location>
</feature>
<dbReference type="PANTHER" id="PTHR41542">
    <property type="entry name" value="BLL5807 PROTEIN"/>
    <property type="match status" value="1"/>
</dbReference>
<dbReference type="SUPFAM" id="SSF54427">
    <property type="entry name" value="NTF2-like"/>
    <property type="match status" value="1"/>
</dbReference>
<keyword evidence="2" id="KW-0472">Membrane</keyword>
<dbReference type="STRING" id="28092.WM40_00655"/>
<dbReference type="PANTHER" id="PTHR41542:SF1">
    <property type="entry name" value="BLL5807 PROTEIN"/>
    <property type="match status" value="1"/>
</dbReference>
<evidence type="ECO:0000256" key="2">
    <source>
        <dbReference type="SAM" id="Phobius"/>
    </source>
</evidence>
<dbReference type="InterPro" id="IPR007379">
    <property type="entry name" value="Tim44-like_dom"/>
</dbReference>
<gene>
    <name evidence="4" type="ORF">WM40_00655</name>
</gene>
<feature type="region of interest" description="Disordered" evidence="1">
    <location>
        <begin position="138"/>
        <end position="184"/>
    </location>
</feature>
<feature type="compositionally biased region" description="Low complexity" evidence="1">
    <location>
        <begin position="31"/>
        <end position="73"/>
    </location>
</feature>
<sequence length="340" mass="35550">MKVPAVKVGALSIVAVVAFAAMTEHADARRMGSSRSMGRQSPMVSQQAPTRPATPAPSAAAKPNTPAPAAAQPARNRWMGPLAGLAAGLGIAALLSHFGLGGALAGAMANMIVIALIAFVAIWLIRKFMSRRQPAAPTPAYAAAGTGPSSGLGGSDRDAGSRFDGVTSAQTAQSGSSGRWSDAPGSAAGLAGGAFGAATHAAQAQPAADVPHQQWGVPGDFDQTTFLHNAKVYFVRMQAAWDASDLDDLRDFTTPEMFAELRLDLQSRGESKNRTDVVRVDAELLGMEDTATDYLASVRFTGLIRENEGATAEEFAEVWNLIKRKKEQSGWLLAGIQQLH</sequence>
<feature type="domain" description="Tim44-like" evidence="3">
    <location>
        <begin position="207"/>
        <end position="338"/>
    </location>
</feature>
<accession>A0A0F5K617</accession>
<name>A0A0F5K617_9BURK</name>
<keyword evidence="5" id="KW-1185">Reference proteome</keyword>
<feature type="transmembrane region" description="Helical" evidence="2">
    <location>
        <begin position="104"/>
        <end position="125"/>
    </location>
</feature>
<dbReference type="Pfam" id="PF04280">
    <property type="entry name" value="Tim44"/>
    <property type="match status" value="1"/>
</dbReference>
<comment type="caution">
    <text evidence="4">The sequence shown here is derived from an EMBL/GenBank/DDBJ whole genome shotgun (WGS) entry which is preliminary data.</text>
</comment>
<evidence type="ECO:0000256" key="1">
    <source>
        <dbReference type="SAM" id="MobiDB-lite"/>
    </source>
</evidence>
<dbReference type="InterPro" id="IPR032710">
    <property type="entry name" value="NTF2-like_dom_sf"/>
</dbReference>
<evidence type="ECO:0000313" key="4">
    <source>
        <dbReference type="EMBL" id="KKB65400.1"/>
    </source>
</evidence>
<evidence type="ECO:0000313" key="5">
    <source>
        <dbReference type="Proteomes" id="UP000033618"/>
    </source>
</evidence>
<feature type="transmembrane region" description="Helical" evidence="2">
    <location>
        <begin position="6"/>
        <end position="23"/>
    </location>
</feature>
<dbReference type="EMBL" id="LAQU01000001">
    <property type="protein sequence ID" value="KKB65400.1"/>
    <property type="molecule type" value="Genomic_DNA"/>
</dbReference>
<feature type="compositionally biased region" description="Low complexity" evidence="1">
    <location>
        <begin position="138"/>
        <end position="147"/>
    </location>
</feature>
<feature type="transmembrane region" description="Helical" evidence="2">
    <location>
        <begin position="78"/>
        <end position="98"/>
    </location>
</feature>
<dbReference type="PATRIC" id="fig|28092.6.peg.147"/>
<keyword evidence="2" id="KW-0812">Transmembrane</keyword>
<proteinExistence type="predicted"/>